<protein>
    <submittedName>
        <fullName evidence="1">Uncharacterized protein</fullName>
    </submittedName>
</protein>
<gene>
    <name evidence="1" type="ORF">SDC9_147776</name>
</gene>
<sequence length="139" mass="15880">MLIFTGKGMPDTDEHIHDFIFSRDNAVMDIHGLLILKSVQKGLSYTFLIGRINHFKQNIQTRLNRIDFIAQNMIKLSGPDNFLVLVVQLPVAHAGYMLDLYQFACLLFNVSLTFLKVLFISGHNAVIYLFAENKAMNFN</sequence>
<comment type="caution">
    <text evidence="1">The sequence shown here is derived from an EMBL/GenBank/DDBJ whole genome shotgun (WGS) entry which is preliminary data.</text>
</comment>
<dbReference type="EMBL" id="VSSQ01046616">
    <property type="protein sequence ID" value="MPN00580.1"/>
    <property type="molecule type" value="Genomic_DNA"/>
</dbReference>
<accession>A0A645EGY1</accession>
<evidence type="ECO:0000313" key="1">
    <source>
        <dbReference type="EMBL" id="MPN00580.1"/>
    </source>
</evidence>
<reference evidence="1" key="1">
    <citation type="submission" date="2019-08" db="EMBL/GenBank/DDBJ databases">
        <authorList>
            <person name="Kucharzyk K."/>
            <person name="Murdoch R.W."/>
            <person name="Higgins S."/>
            <person name="Loffler F."/>
        </authorList>
    </citation>
    <scope>NUCLEOTIDE SEQUENCE</scope>
</reference>
<proteinExistence type="predicted"/>
<organism evidence="1">
    <name type="scientific">bioreactor metagenome</name>
    <dbReference type="NCBI Taxonomy" id="1076179"/>
    <lineage>
        <taxon>unclassified sequences</taxon>
        <taxon>metagenomes</taxon>
        <taxon>ecological metagenomes</taxon>
    </lineage>
</organism>
<dbReference type="AlphaFoldDB" id="A0A645EGY1"/>
<name>A0A645EGY1_9ZZZZ</name>